<keyword evidence="8" id="KW-0520">NAD</keyword>
<evidence type="ECO:0000256" key="7">
    <source>
        <dbReference type="ARBA" id="ARBA00023002"/>
    </source>
</evidence>
<evidence type="ECO:0000256" key="10">
    <source>
        <dbReference type="ARBA" id="ARBA00023239"/>
    </source>
</evidence>
<comment type="similarity">
    <text evidence="13">Belongs to the enoyl-CoA hydratase/isomerase family.</text>
</comment>
<dbReference type="UniPathway" id="UPA00659"/>
<dbReference type="Proteomes" id="UP000886124">
    <property type="component" value="Unassembled WGS sequence"/>
</dbReference>
<dbReference type="InterPro" id="IPR029045">
    <property type="entry name" value="ClpP/crotonase-like_dom_sf"/>
</dbReference>
<dbReference type="GO" id="GO:0070403">
    <property type="term" value="F:NAD+ binding"/>
    <property type="evidence" value="ECO:0007669"/>
    <property type="project" value="InterPro"/>
</dbReference>
<feature type="domain" description="3-hydroxyacyl-CoA dehydrogenase NAD binding" evidence="15">
    <location>
        <begin position="320"/>
        <end position="498"/>
    </location>
</feature>
<dbReference type="FunFam" id="3.40.50.720:FF:000009">
    <property type="entry name" value="Fatty oxidation complex, alpha subunit"/>
    <property type="match status" value="1"/>
</dbReference>
<dbReference type="PANTHER" id="PTHR43612:SF3">
    <property type="entry name" value="TRIFUNCTIONAL ENZYME SUBUNIT ALPHA, MITOCHONDRIAL"/>
    <property type="match status" value="1"/>
</dbReference>
<evidence type="ECO:0000256" key="9">
    <source>
        <dbReference type="ARBA" id="ARBA00023098"/>
    </source>
</evidence>
<comment type="catalytic activity">
    <reaction evidence="12">
        <text>a (3S)-3-hydroxyacyl-CoA + NAD(+) = a 3-oxoacyl-CoA + NADH + H(+)</text>
        <dbReference type="Rhea" id="RHEA:22432"/>
        <dbReference type="ChEBI" id="CHEBI:15378"/>
        <dbReference type="ChEBI" id="CHEBI:57318"/>
        <dbReference type="ChEBI" id="CHEBI:57540"/>
        <dbReference type="ChEBI" id="CHEBI:57945"/>
        <dbReference type="ChEBI" id="CHEBI:90726"/>
        <dbReference type="EC" id="1.1.1.35"/>
    </reaction>
</comment>
<feature type="domain" description="3-hydroxyacyl-CoA dehydrogenase C-terminal" evidence="14">
    <location>
        <begin position="624"/>
        <end position="707"/>
    </location>
</feature>
<dbReference type="EC" id="4.2.1.17" evidence="4"/>
<dbReference type="GO" id="GO:0006635">
    <property type="term" value="P:fatty acid beta-oxidation"/>
    <property type="evidence" value="ECO:0007669"/>
    <property type="project" value="UniProtKB-UniPathway"/>
</dbReference>
<evidence type="ECO:0000259" key="14">
    <source>
        <dbReference type="Pfam" id="PF00725"/>
    </source>
</evidence>
<dbReference type="Pfam" id="PF00725">
    <property type="entry name" value="3HCDH"/>
    <property type="match status" value="2"/>
</dbReference>
<dbReference type="PROSITE" id="PS00067">
    <property type="entry name" value="3HCDH"/>
    <property type="match status" value="1"/>
</dbReference>
<reference evidence="16" key="1">
    <citation type="journal article" date="2020" name="mSystems">
        <title>Genome- and Community-Level Interaction Insights into Carbon Utilization and Element Cycling Functions of Hydrothermarchaeota in Hydrothermal Sediment.</title>
        <authorList>
            <person name="Zhou Z."/>
            <person name="Liu Y."/>
            <person name="Xu W."/>
            <person name="Pan J."/>
            <person name="Luo Z.H."/>
            <person name="Li M."/>
        </authorList>
    </citation>
    <scope>NUCLEOTIDE SEQUENCE [LARGE SCALE GENOMIC DNA]</scope>
    <source>
        <strain evidence="16">HyVt-527</strain>
    </source>
</reference>
<dbReference type="Pfam" id="PF02737">
    <property type="entry name" value="3HCDH_N"/>
    <property type="match status" value="1"/>
</dbReference>
<keyword evidence="11" id="KW-0511">Multifunctional enzyme</keyword>
<dbReference type="Gene3D" id="3.90.226.10">
    <property type="entry name" value="2-enoyl-CoA Hydratase, Chain A, domain 1"/>
    <property type="match status" value="1"/>
</dbReference>
<comment type="caution">
    <text evidence="16">The sequence shown here is derived from an EMBL/GenBank/DDBJ whole genome shotgun (WGS) entry which is preliminary data.</text>
</comment>
<evidence type="ECO:0000313" key="16">
    <source>
        <dbReference type="EMBL" id="HHJ53726.1"/>
    </source>
</evidence>
<dbReference type="FunFam" id="3.90.226.10:FF:000011">
    <property type="entry name" value="Fatty acid oxidation complex subunit alpha"/>
    <property type="match status" value="1"/>
</dbReference>
<sequence>MSKAFSIETPKNGVAILYFDLPGEKVNKFSTPVMEELAALVDSLKSRNDIKVLLLMSRKPGIFIAGADVREIESITDEETGYKVGRKGQQIFTEFERLPFKKVAVIDGACMGGGTELSLCCDFRLASDHPKTKIALPEVNLGILPGWGGTQRLPRLIGLQRALDVILTGRNLVPRQAYKYAIVDKIIPHEWVLEKALEFADEIMAGKTKKYIARRKPKGAVNLALEKTPFGRNLIFSQAKKNVLKKTGGHYPAPLLALEVVRKTHGMPLEKGLDEEAKALGKLIATTISKNLIRIFFWTEEIKKENGVDDPEIQGQPVRKAAVLGAGVMGGGIAQLFASKGIPVRVKDINYQAVAKAYQQAAEVLGGKVKRRRLTKLEFQQIMNRITGTVDYSGFGNVDLVVEAIIEDLDVKKQVLSELEEKIPAEAVIATNTSSLRVDDMAEALKESARFAGMHFFNPVHRMPLVEVVRGKNTSDEAVATVFNLAKKLGKTPILVNDGPGFLVNRLLLPYMVEAISLLEQGNTIQAVDDAMKHFGMPMGPIELFDEVGLDVALKVAKILQKTMGDRMAESDILEKLVEDNRLGKKTGVGFYKYNGKKKEYDSAVENYITIKNPVKLDEQNLIKRMVYPMINEAARCLDEGLVKKPRDVDVGMIFGTGFAPFRGGLLTYADTIGLEEVVRTLNEFSEQYGARFKPSKSLLKYEKKGKFYGN</sequence>
<keyword evidence="5" id="KW-0276">Fatty acid metabolism</keyword>
<keyword evidence="6" id="KW-0442">Lipid degradation</keyword>
<dbReference type="PROSITE" id="PS00166">
    <property type="entry name" value="ENOYL_COA_HYDRATASE"/>
    <property type="match status" value="1"/>
</dbReference>
<evidence type="ECO:0000256" key="6">
    <source>
        <dbReference type="ARBA" id="ARBA00022963"/>
    </source>
</evidence>
<dbReference type="EMBL" id="DROD01000701">
    <property type="protein sequence ID" value="HHJ53726.1"/>
    <property type="molecule type" value="Genomic_DNA"/>
</dbReference>
<evidence type="ECO:0000256" key="2">
    <source>
        <dbReference type="ARBA" id="ARBA00007005"/>
    </source>
</evidence>
<dbReference type="GO" id="GO:0004300">
    <property type="term" value="F:enoyl-CoA hydratase activity"/>
    <property type="evidence" value="ECO:0007669"/>
    <property type="project" value="UniProtKB-EC"/>
</dbReference>
<dbReference type="InterPro" id="IPR036291">
    <property type="entry name" value="NAD(P)-bd_dom_sf"/>
</dbReference>
<feature type="domain" description="3-hydroxyacyl-CoA dehydrogenase C-terminal" evidence="14">
    <location>
        <begin position="501"/>
        <end position="594"/>
    </location>
</feature>
<dbReference type="InterPro" id="IPR006180">
    <property type="entry name" value="3-OHacyl-CoA_DH_CS"/>
</dbReference>
<comment type="similarity">
    <text evidence="2">In the central section; belongs to the 3-hydroxyacyl-CoA dehydrogenase family.</text>
</comment>
<dbReference type="Pfam" id="PF00378">
    <property type="entry name" value="ECH_1"/>
    <property type="match status" value="1"/>
</dbReference>
<accession>A0A7V5PR60</accession>
<dbReference type="CDD" id="cd06558">
    <property type="entry name" value="crotonase-like"/>
    <property type="match status" value="1"/>
</dbReference>
<evidence type="ECO:0000256" key="5">
    <source>
        <dbReference type="ARBA" id="ARBA00022832"/>
    </source>
</evidence>
<dbReference type="Gene3D" id="3.40.50.720">
    <property type="entry name" value="NAD(P)-binding Rossmann-like Domain"/>
    <property type="match status" value="1"/>
</dbReference>
<dbReference type="InterPro" id="IPR018376">
    <property type="entry name" value="Enoyl-CoA_hyd/isom_CS"/>
</dbReference>
<dbReference type="InterPro" id="IPR001753">
    <property type="entry name" value="Enoyl-CoA_hydra/iso"/>
</dbReference>
<evidence type="ECO:0000256" key="11">
    <source>
        <dbReference type="ARBA" id="ARBA00023268"/>
    </source>
</evidence>
<evidence type="ECO:0000256" key="13">
    <source>
        <dbReference type="RuleBase" id="RU003707"/>
    </source>
</evidence>
<keyword evidence="9" id="KW-0443">Lipid metabolism</keyword>
<dbReference type="Gene3D" id="1.10.1040.50">
    <property type="match status" value="1"/>
</dbReference>
<dbReference type="PANTHER" id="PTHR43612">
    <property type="entry name" value="TRIFUNCTIONAL ENZYME SUBUNIT ALPHA"/>
    <property type="match status" value="1"/>
</dbReference>
<dbReference type="InterPro" id="IPR050136">
    <property type="entry name" value="FA_oxidation_alpha_subunit"/>
</dbReference>
<evidence type="ECO:0000256" key="4">
    <source>
        <dbReference type="ARBA" id="ARBA00012076"/>
    </source>
</evidence>
<dbReference type="InterPro" id="IPR006108">
    <property type="entry name" value="3HC_DH_C"/>
</dbReference>
<gene>
    <name evidence="16" type="ORF">ENJ89_11070</name>
</gene>
<comment type="similarity">
    <text evidence="3">In the N-terminal section; belongs to the enoyl-CoA hydratase/isomerase family.</text>
</comment>
<evidence type="ECO:0000256" key="8">
    <source>
        <dbReference type="ARBA" id="ARBA00023027"/>
    </source>
</evidence>
<dbReference type="SUPFAM" id="SSF52096">
    <property type="entry name" value="ClpP/crotonase"/>
    <property type="match status" value="1"/>
</dbReference>
<dbReference type="AlphaFoldDB" id="A0A7V5PR60"/>
<evidence type="ECO:0000256" key="12">
    <source>
        <dbReference type="ARBA" id="ARBA00049556"/>
    </source>
</evidence>
<proteinExistence type="inferred from homology"/>
<organism evidence="16">
    <name type="scientific">Caldithrix abyssi</name>
    <dbReference type="NCBI Taxonomy" id="187145"/>
    <lineage>
        <taxon>Bacteria</taxon>
        <taxon>Pseudomonadati</taxon>
        <taxon>Calditrichota</taxon>
        <taxon>Calditrichia</taxon>
        <taxon>Calditrichales</taxon>
        <taxon>Calditrichaceae</taxon>
        <taxon>Caldithrix</taxon>
    </lineage>
</organism>
<dbReference type="InterPro" id="IPR006176">
    <property type="entry name" value="3-OHacyl-CoA_DH_NAD-bd"/>
</dbReference>
<name>A0A7V5PR60_CALAY</name>
<protein>
    <recommendedName>
        <fullName evidence="4">enoyl-CoA hydratase</fullName>
        <ecNumber evidence="4">4.2.1.17</ecNumber>
    </recommendedName>
</protein>
<dbReference type="InterPro" id="IPR008927">
    <property type="entry name" value="6-PGluconate_DH-like_C_sf"/>
</dbReference>
<evidence type="ECO:0000256" key="1">
    <source>
        <dbReference type="ARBA" id="ARBA00005005"/>
    </source>
</evidence>
<keyword evidence="10" id="KW-0456">Lyase</keyword>
<comment type="pathway">
    <text evidence="1">Lipid metabolism; fatty acid beta-oxidation.</text>
</comment>
<evidence type="ECO:0000259" key="15">
    <source>
        <dbReference type="Pfam" id="PF02737"/>
    </source>
</evidence>
<dbReference type="GO" id="GO:0016509">
    <property type="term" value="F:long-chain (3S)-3-hydroxyacyl-CoA dehydrogenase (NAD+) activity"/>
    <property type="evidence" value="ECO:0007669"/>
    <property type="project" value="TreeGrafter"/>
</dbReference>
<dbReference type="SUPFAM" id="SSF48179">
    <property type="entry name" value="6-phosphogluconate dehydrogenase C-terminal domain-like"/>
    <property type="match status" value="2"/>
</dbReference>
<evidence type="ECO:0000256" key="3">
    <source>
        <dbReference type="ARBA" id="ARBA00008750"/>
    </source>
</evidence>
<keyword evidence="7" id="KW-0560">Oxidoreductase</keyword>
<dbReference type="SUPFAM" id="SSF51735">
    <property type="entry name" value="NAD(P)-binding Rossmann-fold domains"/>
    <property type="match status" value="1"/>
</dbReference>